<dbReference type="KEGG" id="mprt:ET475_16900"/>
<sequence length="268" mass="28699">MSTASASSPWPSAGRATGVDPTSPETVAAEAAATPSRSARTCVAVTTCASSPTSFPSWLSRSRSSGSPGAPWHVSSALSRNNTDPVGSALQQAADRILAAVHDARRPNAVVLIDGRSGAGKSTLAGLVAARWGDSVQLVALDWLYPGWDGMDAGVQQIRRKVLEPHRRAERGAWSRWDWEQNAPAEQHDVDPALPLLIEGAGLVTPTTARCADVTVWLQSPATSRRRRALDRDGDAYRPHWERWATQERTHIVRDAPAALAQIVVDVP</sequence>
<gene>
    <name evidence="2" type="ORF">ET475_16900</name>
</gene>
<evidence type="ECO:0000256" key="1">
    <source>
        <dbReference type="SAM" id="MobiDB-lite"/>
    </source>
</evidence>
<dbReference type="Gene3D" id="3.40.50.300">
    <property type="entry name" value="P-loop containing nucleotide triphosphate hydrolases"/>
    <property type="match status" value="1"/>
</dbReference>
<protein>
    <submittedName>
        <fullName evidence="2">Uncharacterized protein</fullName>
    </submittedName>
</protein>
<dbReference type="OrthoDB" id="3237545at2"/>
<evidence type="ECO:0000313" key="2">
    <source>
        <dbReference type="EMBL" id="QAY61473.1"/>
    </source>
</evidence>
<reference evidence="2 3" key="1">
    <citation type="submission" date="2019-01" db="EMBL/GenBank/DDBJ databases">
        <title>Genome sequencing of strain DFW100M-13.</title>
        <authorList>
            <person name="Heo J."/>
            <person name="Kim S.-J."/>
            <person name="Kim J.-S."/>
            <person name="Hong S.-B."/>
            <person name="Kwon S.-W."/>
        </authorList>
    </citation>
    <scope>NUCLEOTIDE SEQUENCE [LARGE SCALE GENOMIC DNA]</scope>
    <source>
        <strain evidence="2 3">DFW100M-13</strain>
    </source>
</reference>
<feature type="compositionally biased region" description="Low complexity" evidence="1">
    <location>
        <begin position="21"/>
        <end position="36"/>
    </location>
</feature>
<dbReference type="AlphaFoldDB" id="A0A4P6EIQ9"/>
<dbReference type="InterPro" id="IPR027417">
    <property type="entry name" value="P-loop_NTPase"/>
</dbReference>
<dbReference type="NCBIfam" id="NF005115">
    <property type="entry name" value="PRK06547.1"/>
    <property type="match status" value="1"/>
</dbReference>
<evidence type="ECO:0000313" key="3">
    <source>
        <dbReference type="Proteomes" id="UP000293995"/>
    </source>
</evidence>
<proteinExistence type="predicted"/>
<dbReference type="SUPFAM" id="SSF52540">
    <property type="entry name" value="P-loop containing nucleoside triphosphate hydrolases"/>
    <property type="match status" value="1"/>
</dbReference>
<feature type="region of interest" description="Disordered" evidence="1">
    <location>
        <begin position="1"/>
        <end position="36"/>
    </location>
</feature>
<keyword evidence="3" id="KW-1185">Reference proteome</keyword>
<organism evidence="2 3">
    <name type="scientific">Microbacterium protaetiae</name>
    <dbReference type="NCBI Taxonomy" id="2509458"/>
    <lineage>
        <taxon>Bacteria</taxon>
        <taxon>Bacillati</taxon>
        <taxon>Actinomycetota</taxon>
        <taxon>Actinomycetes</taxon>
        <taxon>Micrococcales</taxon>
        <taxon>Microbacteriaceae</taxon>
        <taxon>Microbacterium</taxon>
    </lineage>
</organism>
<name>A0A4P6EIQ9_9MICO</name>
<dbReference type="EMBL" id="CP035494">
    <property type="protein sequence ID" value="QAY61473.1"/>
    <property type="molecule type" value="Genomic_DNA"/>
</dbReference>
<feature type="compositionally biased region" description="Low complexity" evidence="1">
    <location>
        <begin position="1"/>
        <end position="13"/>
    </location>
</feature>
<accession>A0A4P6EIQ9</accession>
<dbReference type="Proteomes" id="UP000293995">
    <property type="component" value="Chromosome"/>
</dbReference>